<evidence type="ECO:0000313" key="9">
    <source>
        <dbReference type="Proteomes" id="UP000593567"/>
    </source>
</evidence>
<gene>
    <name evidence="8" type="ORF">EB796_003724</name>
</gene>
<evidence type="ECO:0000256" key="7">
    <source>
        <dbReference type="SAM" id="Phobius"/>
    </source>
</evidence>
<dbReference type="Pfam" id="PF04148">
    <property type="entry name" value="Erv26"/>
    <property type="match status" value="1"/>
</dbReference>
<accession>A0A7J7KH18</accession>
<evidence type="ECO:0000256" key="6">
    <source>
        <dbReference type="ARBA" id="ARBA00023136"/>
    </source>
</evidence>
<dbReference type="EMBL" id="VXIV02000492">
    <property type="protein sequence ID" value="KAF6037972.1"/>
    <property type="molecule type" value="Genomic_DNA"/>
</dbReference>
<dbReference type="GO" id="GO:0000139">
    <property type="term" value="C:Golgi membrane"/>
    <property type="evidence" value="ECO:0007669"/>
    <property type="project" value="TreeGrafter"/>
</dbReference>
<feature type="transmembrane region" description="Helical" evidence="7">
    <location>
        <begin position="50"/>
        <end position="72"/>
    </location>
</feature>
<reference evidence="8" key="1">
    <citation type="submission" date="2020-06" db="EMBL/GenBank/DDBJ databases">
        <title>Draft genome of Bugula neritina, a colonial animal packing powerful symbionts and potential medicines.</title>
        <authorList>
            <person name="Rayko M."/>
        </authorList>
    </citation>
    <scope>NUCLEOTIDE SEQUENCE [LARGE SCALE GENOMIC DNA]</scope>
    <source>
        <strain evidence="8">Kwan_BN1</strain>
    </source>
</reference>
<evidence type="ECO:0000256" key="4">
    <source>
        <dbReference type="ARBA" id="ARBA00022692"/>
    </source>
</evidence>
<sequence>MWFLWALSWVASIIQIVLLTLSVATGLFYLAELVEEYASTACRVIRYMIYVLAVFTVCLWLVPFAFFVSLSANDNTLPSVNPESRNLLVGDKTDLLDSYFSAKNKRVGLLSALKGAQEWVGLSFKNKKTY</sequence>
<protein>
    <recommendedName>
        <fullName evidence="3">Protein TEX261</fullName>
    </recommendedName>
</protein>
<dbReference type="PANTHER" id="PTHR13144:SF0">
    <property type="entry name" value="PROTEIN TEX261"/>
    <property type="match status" value="1"/>
</dbReference>
<dbReference type="AlphaFoldDB" id="A0A7J7KH18"/>
<comment type="caution">
    <text evidence="8">The sequence shown here is derived from an EMBL/GenBank/DDBJ whole genome shotgun (WGS) entry which is preliminary data.</text>
</comment>
<proteinExistence type="inferred from homology"/>
<keyword evidence="5 7" id="KW-1133">Transmembrane helix</keyword>
<comment type="subcellular location">
    <subcellularLocation>
        <location evidence="1">Membrane</location>
        <topology evidence="1">Multi-pass membrane protein</topology>
    </subcellularLocation>
</comment>
<dbReference type="InterPro" id="IPR007277">
    <property type="entry name" value="Svp26/Tex261"/>
</dbReference>
<keyword evidence="9" id="KW-1185">Reference proteome</keyword>
<dbReference type="Proteomes" id="UP000593567">
    <property type="component" value="Unassembled WGS sequence"/>
</dbReference>
<keyword evidence="4 7" id="KW-0812">Transmembrane</keyword>
<organism evidence="8 9">
    <name type="scientific">Bugula neritina</name>
    <name type="common">Brown bryozoan</name>
    <name type="synonym">Sertularia neritina</name>
    <dbReference type="NCBI Taxonomy" id="10212"/>
    <lineage>
        <taxon>Eukaryota</taxon>
        <taxon>Metazoa</taxon>
        <taxon>Spiralia</taxon>
        <taxon>Lophotrochozoa</taxon>
        <taxon>Bryozoa</taxon>
        <taxon>Gymnolaemata</taxon>
        <taxon>Cheilostomatida</taxon>
        <taxon>Flustrina</taxon>
        <taxon>Buguloidea</taxon>
        <taxon>Bugulidae</taxon>
        <taxon>Bugula</taxon>
    </lineage>
</organism>
<evidence type="ECO:0000256" key="5">
    <source>
        <dbReference type="ARBA" id="ARBA00022989"/>
    </source>
</evidence>
<dbReference type="GO" id="GO:0097020">
    <property type="term" value="F:COPII receptor activity"/>
    <property type="evidence" value="ECO:0007669"/>
    <property type="project" value="InterPro"/>
</dbReference>
<evidence type="ECO:0000256" key="3">
    <source>
        <dbReference type="ARBA" id="ARBA00017877"/>
    </source>
</evidence>
<comment type="similarity">
    <text evidence="2">Belongs to the SVP26 family.</text>
</comment>
<dbReference type="GO" id="GO:0006888">
    <property type="term" value="P:endoplasmic reticulum to Golgi vesicle-mediated transport"/>
    <property type="evidence" value="ECO:0007669"/>
    <property type="project" value="InterPro"/>
</dbReference>
<evidence type="ECO:0000313" key="8">
    <source>
        <dbReference type="EMBL" id="KAF6037972.1"/>
    </source>
</evidence>
<dbReference type="OrthoDB" id="28257at2759"/>
<dbReference type="PANTHER" id="PTHR13144">
    <property type="entry name" value="TEX261 PROTEIN"/>
    <property type="match status" value="1"/>
</dbReference>
<keyword evidence="6 7" id="KW-0472">Membrane</keyword>
<dbReference type="GO" id="GO:0005789">
    <property type="term" value="C:endoplasmic reticulum membrane"/>
    <property type="evidence" value="ECO:0007669"/>
    <property type="project" value="TreeGrafter"/>
</dbReference>
<evidence type="ECO:0000256" key="1">
    <source>
        <dbReference type="ARBA" id="ARBA00004141"/>
    </source>
</evidence>
<name>A0A7J7KH18_BUGNE</name>
<dbReference type="GO" id="GO:0030134">
    <property type="term" value="C:COPII-coated ER to Golgi transport vesicle"/>
    <property type="evidence" value="ECO:0007669"/>
    <property type="project" value="TreeGrafter"/>
</dbReference>
<feature type="transmembrane region" description="Helical" evidence="7">
    <location>
        <begin position="6"/>
        <end position="30"/>
    </location>
</feature>
<evidence type="ECO:0000256" key="2">
    <source>
        <dbReference type="ARBA" id="ARBA00008096"/>
    </source>
</evidence>